<protein>
    <submittedName>
        <fullName evidence="1">Uncharacterized protein</fullName>
    </submittedName>
</protein>
<dbReference type="Proteomes" id="UP000828390">
    <property type="component" value="Unassembled WGS sequence"/>
</dbReference>
<gene>
    <name evidence="1" type="ORF">DPMN_057496</name>
</gene>
<proteinExistence type="predicted"/>
<reference evidence="1" key="2">
    <citation type="submission" date="2020-11" db="EMBL/GenBank/DDBJ databases">
        <authorList>
            <person name="McCartney M.A."/>
            <person name="Auch B."/>
            <person name="Kono T."/>
            <person name="Mallez S."/>
            <person name="Becker A."/>
            <person name="Gohl D.M."/>
            <person name="Silverstein K.A.T."/>
            <person name="Koren S."/>
            <person name="Bechman K.B."/>
            <person name="Herman A."/>
            <person name="Abrahante J.E."/>
            <person name="Garbe J."/>
        </authorList>
    </citation>
    <scope>NUCLEOTIDE SEQUENCE</scope>
    <source>
        <strain evidence="1">Duluth1</strain>
        <tissue evidence="1">Whole animal</tissue>
    </source>
</reference>
<evidence type="ECO:0000313" key="2">
    <source>
        <dbReference type="Proteomes" id="UP000828390"/>
    </source>
</evidence>
<reference evidence="1" key="1">
    <citation type="journal article" date="2019" name="bioRxiv">
        <title>The Genome of the Zebra Mussel, Dreissena polymorpha: A Resource for Invasive Species Research.</title>
        <authorList>
            <person name="McCartney M.A."/>
            <person name="Auch B."/>
            <person name="Kono T."/>
            <person name="Mallez S."/>
            <person name="Zhang Y."/>
            <person name="Obille A."/>
            <person name="Becker A."/>
            <person name="Abrahante J.E."/>
            <person name="Garbe J."/>
            <person name="Badalamenti J.P."/>
            <person name="Herman A."/>
            <person name="Mangelson H."/>
            <person name="Liachko I."/>
            <person name="Sullivan S."/>
            <person name="Sone E.D."/>
            <person name="Koren S."/>
            <person name="Silverstein K.A.T."/>
            <person name="Beckman K.B."/>
            <person name="Gohl D.M."/>
        </authorList>
    </citation>
    <scope>NUCLEOTIDE SEQUENCE</scope>
    <source>
        <strain evidence="1">Duluth1</strain>
        <tissue evidence="1">Whole animal</tissue>
    </source>
</reference>
<sequence>MRYIDDEWVCIHKCFFSDKQEFSPGIDLANADLRLAAYRTDLVHADPQFGLT</sequence>
<evidence type="ECO:0000313" key="1">
    <source>
        <dbReference type="EMBL" id="KAH3714795.1"/>
    </source>
</evidence>
<keyword evidence="2" id="KW-1185">Reference proteome</keyword>
<comment type="caution">
    <text evidence="1">The sequence shown here is derived from an EMBL/GenBank/DDBJ whole genome shotgun (WGS) entry which is preliminary data.</text>
</comment>
<accession>A0A9D4C071</accession>
<name>A0A9D4C071_DREPO</name>
<dbReference type="EMBL" id="JAIWYP010000013">
    <property type="protein sequence ID" value="KAH3714795.1"/>
    <property type="molecule type" value="Genomic_DNA"/>
</dbReference>
<dbReference type="AlphaFoldDB" id="A0A9D4C071"/>
<organism evidence="1 2">
    <name type="scientific">Dreissena polymorpha</name>
    <name type="common">Zebra mussel</name>
    <name type="synonym">Mytilus polymorpha</name>
    <dbReference type="NCBI Taxonomy" id="45954"/>
    <lineage>
        <taxon>Eukaryota</taxon>
        <taxon>Metazoa</taxon>
        <taxon>Spiralia</taxon>
        <taxon>Lophotrochozoa</taxon>
        <taxon>Mollusca</taxon>
        <taxon>Bivalvia</taxon>
        <taxon>Autobranchia</taxon>
        <taxon>Heteroconchia</taxon>
        <taxon>Euheterodonta</taxon>
        <taxon>Imparidentia</taxon>
        <taxon>Neoheterodontei</taxon>
        <taxon>Myida</taxon>
        <taxon>Dreissenoidea</taxon>
        <taxon>Dreissenidae</taxon>
        <taxon>Dreissena</taxon>
    </lineage>
</organism>